<dbReference type="PANTHER" id="PTHR10877">
    <property type="entry name" value="POLYCYSTIN FAMILY MEMBER"/>
    <property type="match status" value="1"/>
</dbReference>
<feature type="transmembrane region" description="Helical" evidence="11">
    <location>
        <begin position="1789"/>
        <end position="1807"/>
    </location>
</feature>
<dbReference type="InterPro" id="IPR013122">
    <property type="entry name" value="PKD1_2_channel"/>
</dbReference>
<dbReference type="Pfam" id="PF08016">
    <property type="entry name" value="PKD_channel"/>
    <property type="match status" value="1"/>
</dbReference>
<evidence type="ECO:0000313" key="14">
    <source>
        <dbReference type="EMBL" id="VDI16674.1"/>
    </source>
</evidence>
<feature type="transmembrane region" description="Helical" evidence="11">
    <location>
        <begin position="2480"/>
        <end position="2501"/>
    </location>
</feature>
<feature type="transmembrane region" description="Helical" evidence="11">
    <location>
        <begin position="2378"/>
        <end position="2398"/>
    </location>
</feature>
<dbReference type="SUPFAM" id="SSF49723">
    <property type="entry name" value="Lipase/lipooxygenase domain (PLAT/LH2 domain)"/>
    <property type="match status" value="1"/>
</dbReference>
<feature type="transmembrane region" description="Helical" evidence="11">
    <location>
        <begin position="2024"/>
        <end position="2044"/>
    </location>
</feature>
<dbReference type="InterPro" id="IPR046791">
    <property type="entry name" value="Polycystin_dom"/>
</dbReference>
<dbReference type="SMART" id="SM00209">
    <property type="entry name" value="TSP1"/>
    <property type="match status" value="2"/>
</dbReference>
<reference evidence="14" key="1">
    <citation type="submission" date="2018-11" db="EMBL/GenBank/DDBJ databases">
        <authorList>
            <person name="Alioto T."/>
            <person name="Alioto T."/>
        </authorList>
    </citation>
    <scope>NUCLEOTIDE SEQUENCE</scope>
</reference>
<evidence type="ECO:0000256" key="11">
    <source>
        <dbReference type="SAM" id="Phobius"/>
    </source>
</evidence>
<evidence type="ECO:0000256" key="1">
    <source>
        <dbReference type="ARBA" id="ARBA00004141"/>
    </source>
</evidence>
<accession>A0A8B6DB01</accession>
<feature type="transmembrane region" description="Helical" evidence="11">
    <location>
        <begin position="2326"/>
        <end position="2347"/>
    </location>
</feature>
<keyword evidence="4 12" id="KW-0732">Signal</keyword>
<evidence type="ECO:0000256" key="9">
    <source>
        <dbReference type="PROSITE-ProRule" id="PRU00152"/>
    </source>
</evidence>
<dbReference type="EMBL" id="UYJE01003118">
    <property type="protein sequence ID" value="VDI16674.1"/>
    <property type="molecule type" value="Genomic_DNA"/>
</dbReference>
<comment type="caution">
    <text evidence="14">The sequence shown here is derived from an EMBL/GenBank/DDBJ whole genome shotgun (WGS) entry which is preliminary data.</text>
</comment>
<dbReference type="PROSITE" id="PS50092">
    <property type="entry name" value="TSP1"/>
    <property type="match status" value="2"/>
</dbReference>
<dbReference type="Gene3D" id="2.60.60.20">
    <property type="entry name" value="PLAT/LH2 domain"/>
    <property type="match status" value="1"/>
</dbReference>
<keyword evidence="3 11" id="KW-0812">Transmembrane</keyword>
<feature type="transmembrane region" description="Helical" evidence="11">
    <location>
        <begin position="1939"/>
        <end position="1962"/>
    </location>
</feature>
<dbReference type="GO" id="GO:0050982">
    <property type="term" value="P:detection of mechanical stimulus"/>
    <property type="evidence" value="ECO:0007669"/>
    <property type="project" value="TreeGrafter"/>
</dbReference>
<dbReference type="Pfam" id="PF20519">
    <property type="entry name" value="Polycystin_dom"/>
    <property type="match status" value="1"/>
</dbReference>
<feature type="region of interest" description="Disordered" evidence="10">
    <location>
        <begin position="1857"/>
        <end position="1882"/>
    </location>
</feature>
<evidence type="ECO:0000256" key="6">
    <source>
        <dbReference type="ARBA" id="ARBA00023136"/>
    </source>
</evidence>
<feature type="disulfide bond" evidence="8">
    <location>
        <begin position="2139"/>
        <end position="2149"/>
    </location>
</feature>
<dbReference type="InterPro" id="IPR036392">
    <property type="entry name" value="PLAT/LH2_dom_sf"/>
</dbReference>
<evidence type="ECO:0000256" key="10">
    <source>
        <dbReference type="SAM" id="MobiDB-lite"/>
    </source>
</evidence>
<proteinExistence type="inferred from homology"/>
<evidence type="ECO:0000256" key="12">
    <source>
        <dbReference type="SAM" id="SignalP"/>
    </source>
</evidence>
<feature type="domain" description="PLAT" evidence="13">
    <location>
        <begin position="1618"/>
        <end position="1743"/>
    </location>
</feature>
<evidence type="ECO:0000256" key="8">
    <source>
        <dbReference type="PIRSR" id="PIRSR603915-2"/>
    </source>
</evidence>
<dbReference type="Proteomes" id="UP000596742">
    <property type="component" value="Unassembled WGS sequence"/>
</dbReference>
<name>A0A8B6DB01_MYTGA</name>
<gene>
    <name evidence="14" type="ORF">MGAL_10B057653</name>
</gene>
<comment type="caution">
    <text evidence="9">Lacks conserved residue(s) required for the propagation of feature annotation.</text>
</comment>
<feature type="transmembrane region" description="Helical" evidence="11">
    <location>
        <begin position="1899"/>
        <end position="1919"/>
    </location>
</feature>
<feature type="signal peptide" evidence="12">
    <location>
        <begin position="1"/>
        <end position="20"/>
    </location>
</feature>
<evidence type="ECO:0000256" key="7">
    <source>
        <dbReference type="ARBA" id="ARBA00023180"/>
    </source>
</evidence>
<evidence type="ECO:0000259" key="13">
    <source>
        <dbReference type="PROSITE" id="PS50095"/>
    </source>
</evidence>
<feature type="transmembrane region" description="Helical" evidence="11">
    <location>
        <begin position="2289"/>
        <end position="2314"/>
    </location>
</feature>
<dbReference type="Pfam" id="PF01477">
    <property type="entry name" value="PLAT"/>
    <property type="match status" value="1"/>
</dbReference>
<dbReference type="InterPro" id="IPR002859">
    <property type="entry name" value="PKD/REJ-like"/>
</dbReference>
<dbReference type="GO" id="GO:0005262">
    <property type="term" value="F:calcium channel activity"/>
    <property type="evidence" value="ECO:0007669"/>
    <property type="project" value="TreeGrafter"/>
</dbReference>
<evidence type="ECO:0000313" key="15">
    <source>
        <dbReference type="Proteomes" id="UP000596742"/>
    </source>
</evidence>
<dbReference type="InterPro" id="IPR003915">
    <property type="entry name" value="PKD_2"/>
</dbReference>
<dbReference type="InterPro" id="IPR001024">
    <property type="entry name" value="PLAT/LH2_dom"/>
</dbReference>
<dbReference type="PANTHER" id="PTHR10877:SF194">
    <property type="entry name" value="LOCATION OF VULVA DEFECTIVE 1"/>
    <property type="match status" value="1"/>
</dbReference>
<dbReference type="InterPro" id="IPR036383">
    <property type="entry name" value="TSP1_rpt_sf"/>
</dbReference>
<comment type="similarity">
    <text evidence="2">Belongs to the polycystin family.</text>
</comment>
<organism evidence="14 15">
    <name type="scientific">Mytilus galloprovincialis</name>
    <name type="common">Mediterranean mussel</name>
    <dbReference type="NCBI Taxonomy" id="29158"/>
    <lineage>
        <taxon>Eukaryota</taxon>
        <taxon>Metazoa</taxon>
        <taxon>Spiralia</taxon>
        <taxon>Lophotrochozoa</taxon>
        <taxon>Mollusca</taxon>
        <taxon>Bivalvia</taxon>
        <taxon>Autobranchia</taxon>
        <taxon>Pteriomorphia</taxon>
        <taxon>Mytilida</taxon>
        <taxon>Mytiloidea</taxon>
        <taxon>Mytilidae</taxon>
        <taxon>Mytilinae</taxon>
        <taxon>Mytilus</taxon>
    </lineage>
</organism>
<dbReference type="Pfam" id="PF02010">
    <property type="entry name" value="REJ"/>
    <property type="match status" value="1"/>
</dbReference>
<keyword evidence="7" id="KW-0325">Glycoprotein</keyword>
<dbReference type="Gene3D" id="2.20.100.10">
    <property type="entry name" value="Thrombospondin type-1 (TSP1) repeat"/>
    <property type="match status" value="2"/>
</dbReference>
<evidence type="ECO:0000256" key="3">
    <source>
        <dbReference type="ARBA" id="ARBA00022692"/>
    </source>
</evidence>
<feature type="chain" id="PRO_5032930966" description="PLAT domain-containing protein" evidence="12">
    <location>
        <begin position="21"/>
        <end position="2594"/>
    </location>
</feature>
<comment type="subcellular location">
    <subcellularLocation>
        <location evidence="1">Membrane</location>
        <topology evidence="1">Multi-pass membrane protein</topology>
    </subcellularLocation>
</comment>
<keyword evidence="15" id="KW-1185">Reference proteome</keyword>
<keyword evidence="6 11" id="KW-0472">Membrane</keyword>
<evidence type="ECO:0000256" key="2">
    <source>
        <dbReference type="ARBA" id="ARBA00007200"/>
    </source>
</evidence>
<dbReference type="InterPro" id="IPR051223">
    <property type="entry name" value="Polycystin"/>
</dbReference>
<evidence type="ECO:0000256" key="4">
    <source>
        <dbReference type="ARBA" id="ARBA00022729"/>
    </source>
</evidence>
<feature type="transmembrane region" description="Helical" evidence="11">
    <location>
        <begin position="2418"/>
        <end position="2440"/>
    </location>
</feature>
<sequence>MRKIFLLLYLLTDLIVISEAEIIFTWTPWSLCNKDSSSPDQNCHGIQTRQNATNDTTTGVITPINDKDLDTRQCLLTNDTINGGYTDWSEWDDCSQKCLEQTFRRRKCHNPTPCNGGIHCTVNIGVDELTKQCKPVAGQWGGWGAWGDCINPNSGKYGTGIYLRSRKCDNPVNICGGHYCKGENQTEGNCREVPPCLTYQIFSDKFLKIENAMSIYSSAQVDIYLLTKNKCTTATIIHTYFALYKITNITDKTEVQIGGNEISVKFKFNPGQYEIGYYRLYAKIGYPESMTDWMEESMFVKIEQPPPHAFIKGGAGRTIGQGLSDFDARSVSYSLTKGPGDPSGLIFSWKCLNFVTNNIYNLLQFNLAPVSAFKDTGDYKKKWYETNFVPYIENNVAFIYASTLYTVIDSLENSNSTCMNGSEFYVKAVLYKYPPTREQKDETTEAYENFSSTSISNTLNVSDVTTSIMTTLQTTVTQGEDTVSTLSNMTTIEAMTTTEGSTWTTMEAITTTEETTTPGPLYDLIALTRFFEIDFMYEMQANPISELDNITFVIRPDNNSLVLNEMLEFLTSLYNEESEAFLQDTDDFFERLSDSSLTLDSLYKLRELSGLPASANAAFFDNLETWLINANVSKKFAFDLRDLLDNFKHVQSNIKNSTELVKLIGIEGYLKLVIDESGQCLLTYLVNIFNGFAKINSFNWHKMEQQEKYYLRWLEDDLFHSSACKMFNGIADGTGSLNVTSQDVAEGMGFLVYLRVEFEESISYFIQHAQSVPGNPPVLEIECRLNCMKKTALTSIMSLKATCPFCTFEQQNGFKFWWKVKDFDIFSRISTTNDYWQSWMLSEADTNAFVMQANVLNASAGYLIEAHMQLATGERSISIWSVNTNILPYGGSCEIEDDSWGEKKVTTNGWNDEGFRTSTDTSYDWKEQLMYRIVQTNFEGKETLLYYGLEAENYIKVKPGIETDGYNVTINIQIYDIFNDYTECTKHIGQVLPNYTTSDQNTVSSFLNLSAESVDYYWKTGNVKQVAMNAEVAGTPVTDLNSTTTIFDTEPGQWLNIGVEILPDGTNVTKTFDELWNMYQHPDYGEVNTQSDIIKQLTTFSTILAETSNAVDGTSTVNLDQVANSIGTIIGNKLYTANSSASKAFEGNKGLLEKLVKLTSNETYPKYEDYISTCQGMLRVLNNALEAILPKTSVNTPTTLDIYTIMSDISSRQELSEPNNADLTPAERAFIASQVAMKNALDADIKNDDVQNEVQVLLDSISYLGHVLQMLNYRKQMPVYVQNGHINSTEDKKLIGELIQKGFQINEVNLSFVESNSQSTQEQAIQVTLYDHTPFSWDEESKFISSKTVTVSVGEGHTTNSAIPSKIKLQNSGLVPTRKTIKVAIPVDKNETTSQMLVYKMYWKTPADSLIISINSPINHLNHTISIRKTEPPTEDEYDWKKVIESSDWLSTSEIKVILDGGLYTAPTNVYVGVLVQKETSSDPTLTRRRRSLRTTTVEYKIISATVGCRVWDTVEQKWDKTSCQLSSASTINETVCECSNPPGNSFATTFYVPPNTIDFGSVFEKFDLKNNAAVFATVVSLVLLYILLCVWAFRQDRKDHKRWALSYLSDNGPYDDYLYILTVFTGLHRNSGTKSRIGFMIIDGKPKKSHFYEPDVRLLDDETHRGFDVGSIRKFVMSVAKPINDPTVLKIWHDNSGQGNSASWYLNKIILEDVQTSERYMFICDQWLSLDHDDGCVDCAIPVSDKLDKHKFSFLFNEQTRQNTTDNHLWLSVAIRPEDSNFTRIERLACCLTLLFLTMISNAMFYGQNTGSRISIGPIKLSLSGIYISLISAMIAAPPILLVSYMFRSSIPRSRNKKKTLTNTKENPGMTLKSDEEVNPDADVTDDTQFSLPFWCRYVAWVIVTLAVFTSGFFLILYSMEWGKTKSEEWLLCFFMSFIESMLLVDPLKIILISVIFSWIVKSYKEKTVKYDREKLLLETKRRAASPLSYLLGVFKATQAPLKSQTVARLKEKRQQRLKMQEIFIELVLYMIFLAVLYCVSFSNRDSRWYNVKNHLEQHLVTSNSISVGGSTLKYDQVTTASNLYTWIEDTLIPFLFPRYDNNGDQLKANRRLYVQDQVNFRVGPMRLRQLRAAEEPCRTQFLGNFTCYDEYSISGEDDGNYCVAWESRPCVRGQTVYNMTYAAWNFVSSVDIWGLPVTGLHSTYGGGGYIAEFVVNYNISRLVLNDLYKYTWIDRKTRAIFTEFTLYNVDDNVFVFISFLTEFPETGGVIASTLIKPFRPYQHVGSLGLFIFICEIIVLIGITVFSVHKYIWFRRYGKKMWKELWHVLDILIIILFFVATIMYIGRWIMINMAMKEWENHKNKFVNFSHIASWDELFNIFLAFIIFLTTIRIMRVLSYNERINQFGKVLAHVSRDLCGCFVMFMMVYVAFVTFGHLIFGRHLETYKNLFVSSTTLVNAIIGKNSIKDLFSVEPVLGRAYYFFFVLFLLWILMTMMNATLNVGITIVRKKPVRSTYGIINIVASFWREALGHIIASNNTTTKDRLKLSRNYISSKTFTKTILVTRQDETQQVDMVKPTEDLPKKKERARRIYQ</sequence>
<dbReference type="PROSITE" id="PS50095">
    <property type="entry name" value="PLAT"/>
    <property type="match status" value="1"/>
</dbReference>
<dbReference type="SUPFAM" id="SSF82895">
    <property type="entry name" value="TSP-1 type 1 repeat"/>
    <property type="match status" value="2"/>
</dbReference>
<dbReference type="PRINTS" id="PR01433">
    <property type="entry name" value="POLYCYSTIN2"/>
</dbReference>
<evidence type="ECO:0000256" key="5">
    <source>
        <dbReference type="ARBA" id="ARBA00022989"/>
    </source>
</evidence>
<dbReference type="OrthoDB" id="6096841at2759"/>
<dbReference type="InterPro" id="IPR000884">
    <property type="entry name" value="TSP1_rpt"/>
</dbReference>
<feature type="transmembrane region" description="Helical" evidence="11">
    <location>
        <begin position="1573"/>
        <end position="1594"/>
    </location>
</feature>
<protein>
    <recommendedName>
        <fullName evidence="13">PLAT domain-containing protein</fullName>
    </recommendedName>
</protein>
<feature type="transmembrane region" description="Helical" evidence="11">
    <location>
        <begin position="1827"/>
        <end position="1848"/>
    </location>
</feature>
<keyword evidence="5 11" id="KW-1133">Transmembrane helix</keyword>
<dbReference type="GO" id="GO:0016020">
    <property type="term" value="C:membrane"/>
    <property type="evidence" value="ECO:0007669"/>
    <property type="project" value="UniProtKB-SubCell"/>
</dbReference>
<dbReference type="GO" id="GO:0005509">
    <property type="term" value="F:calcium ion binding"/>
    <property type="evidence" value="ECO:0007669"/>
    <property type="project" value="InterPro"/>
</dbReference>